<evidence type="ECO:0000313" key="3">
    <source>
        <dbReference type="Proteomes" id="UP001303115"/>
    </source>
</evidence>
<proteinExistence type="predicted"/>
<protein>
    <recommendedName>
        <fullName evidence="1">GRF-like zinc ribbon domain-containing protein</fullName>
    </recommendedName>
</protein>
<dbReference type="Proteomes" id="UP001303115">
    <property type="component" value="Unassembled WGS sequence"/>
</dbReference>
<accession>A0AAN6PTS9</accession>
<gene>
    <name evidence="2" type="ORF">C8A01DRAFT_12003</name>
</gene>
<comment type="caution">
    <text evidence="2">The sequence shown here is derived from an EMBL/GenBank/DDBJ whole genome shotgun (WGS) entry which is preliminary data.</text>
</comment>
<dbReference type="EMBL" id="MU854317">
    <property type="protein sequence ID" value="KAK4044746.1"/>
    <property type="molecule type" value="Genomic_DNA"/>
</dbReference>
<name>A0AAN6PTS9_9PEZI</name>
<feature type="non-terminal residue" evidence="2">
    <location>
        <position position="1"/>
    </location>
</feature>
<dbReference type="Pfam" id="PF23549">
    <property type="entry name" value="Zn_ribbon_GRF_2"/>
    <property type="match status" value="1"/>
</dbReference>
<dbReference type="AlphaFoldDB" id="A0AAN6PTS9"/>
<reference evidence="3" key="1">
    <citation type="journal article" date="2023" name="Mol. Phylogenet. Evol.">
        <title>Genome-scale phylogeny and comparative genomics of the fungal order Sordariales.</title>
        <authorList>
            <person name="Hensen N."/>
            <person name="Bonometti L."/>
            <person name="Westerberg I."/>
            <person name="Brannstrom I.O."/>
            <person name="Guillou S."/>
            <person name="Cros-Aarteil S."/>
            <person name="Calhoun S."/>
            <person name="Haridas S."/>
            <person name="Kuo A."/>
            <person name="Mondo S."/>
            <person name="Pangilinan J."/>
            <person name="Riley R."/>
            <person name="LaButti K."/>
            <person name="Andreopoulos B."/>
            <person name="Lipzen A."/>
            <person name="Chen C."/>
            <person name="Yan M."/>
            <person name="Daum C."/>
            <person name="Ng V."/>
            <person name="Clum A."/>
            <person name="Steindorff A."/>
            <person name="Ohm R.A."/>
            <person name="Martin F."/>
            <person name="Silar P."/>
            <person name="Natvig D.O."/>
            <person name="Lalanne C."/>
            <person name="Gautier V."/>
            <person name="Ament-Velasquez S.L."/>
            <person name="Kruys A."/>
            <person name="Hutchinson M.I."/>
            <person name="Powell A.J."/>
            <person name="Barry K."/>
            <person name="Miller A.N."/>
            <person name="Grigoriev I.V."/>
            <person name="Debuchy R."/>
            <person name="Gladieux P."/>
            <person name="Hiltunen Thoren M."/>
            <person name="Johannesson H."/>
        </authorList>
    </citation>
    <scope>NUCLEOTIDE SEQUENCE [LARGE SCALE GENOMIC DNA]</scope>
    <source>
        <strain evidence="3">CBS 284.82</strain>
    </source>
</reference>
<sequence>PPTCYRCRGPSTRLVTQQSNRNGNAGRPYHKCQSCGHFLGFADDRGNYPNNPLCDCGVSSKAQAAGKDKMVPRDWDDAASTCNTLAETGSQSRRMMTTT</sequence>
<evidence type="ECO:0000313" key="2">
    <source>
        <dbReference type="EMBL" id="KAK4044746.1"/>
    </source>
</evidence>
<dbReference type="InterPro" id="IPR056444">
    <property type="entry name" value="Zn_ribbon_GRF_2"/>
</dbReference>
<organism evidence="2 3">
    <name type="scientific">Parachaetomium inaequale</name>
    <dbReference type="NCBI Taxonomy" id="2588326"/>
    <lineage>
        <taxon>Eukaryota</taxon>
        <taxon>Fungi</taxon>
        <taxon>Dikarya</taxon>
        <taxon>Ascomycota</taxon>
        <taxon>Pezizomycotina</taxon>
        <taxon>Sordariomycetes</taxon>
        <taxon>Sordariomycetidae</taxon>
        <taxon>Sordariales</taxon>
        <taxon>Chaetomiaceae</taxon>
        <taxon>Parachaetomium</taxon>
    </lineage>
</organism>
<feature type="domain" description="GRF-like zinc ribbon" evidence="1">
    <location>
        <begin position="1"/>
        <end position="45"/>
    </location>
</feature>
<keyword evidence="3" id="KW-1185">Reference proteome</keyword>
<evidence type="ECO:0000259" key="1">
    <source>
        <dbReference type="Pfam" id="PF23549"/>
    </source>
</evidence>